<proteinExistence type="predicted"/>
<dbReference type="Proteomes" id="UP000466104">
    <property type="component" value="Unassembled WGS sequence"/>
</dbReference>
<name>A0A7K0J7F5_9ACTN</name>
<evidence type="ECO:0000313" key="2">
    <source>
        <dbReference type="Proteomes" id="UP000466104"/>
    </source>
</evidence>
<dbReference type="EMBL" id="VUMG01000003">
    <property type="protein sequence ID" value="MSS45895.1"/>
    <property type="molecule type" value="Genomic_DNA"/>
</dbReference>
<comment type="caution">
    <text evidence="1">The sequence shown here is derived from an EMBL/GenBank/DDBJ whole genome shotgun (WGS) entry which is preliminary data.</text>
</comment>
<gene>
    <name evidence="1" type="ORF">FYJ43_07560</name>
</gene>
<protein>
    <submittedName>
        <fullName evidence="1">Uncharacterized protein</fullName>
    </submittedName>
</protein>
<sequence>MVDVDALVSRGVDGLRTPGGHAIHPLLQPLFPGGLMPAVYQLDGASSVGLGLLTHGWCGVVGLPELSVEAARQWGVELSRLVLVPDPGNWLETVATLIEGLDVVLAAAPPPLPMTAGRRLTARLRSRGSTLVVLGPWSSPFARINVRTIGWRGLGQGYGYLSAQELEVTVVRHHHNRSVRLVRTSTGVHSAEEMMDVC</sequence>
<organism evidence="1 2">
    <name type="scientific">Cutibacterium porci</name>
    <dbReference type="NCBI Taxonomy" id="2605781"/>
    <lineage>
        <taxon>Bacteria</taxon>
        <taxon>Bacillati</taxon>
        <taxon>Actinomycetota</taxon>
        <taxon>Actinomycetes</taxon>
        <taxon>Propionibacteriales</taxon>
        <taxon>Propionibacteriaceae</taxon>
        <taxon>Cutibacterium</taxon>
    </lineage>
</organism>
<dbReference type="AlphaFoldDB" id="A0A7K0J7F5"/>
<keyword evidence="2" id="KW-1185">Reference proteome</keyword>
<evidence type="ECO:0000313" key="1">
    <source>
        <dbReference type="EMBL" id="MSS45895.1"/>
    </source>
</evidence>
<reference evidence="1 2" key="1">
    <citation type="submission" date="2019-08" db="EMBL/GenBank/DDBJ databases">
        <title>In-depth cultivation of the pig gut microbiome towards novel bacterial diversity and tailored functional studies.</title>
        <authorList>
            <person name="Wylensek D."/>
            <person name="Hitch T.C.A."/>
            <person name="Clavel T."/>
        </authorList>
    </citation>
    <scope>NUCLEOTIDE SEQUENCE [LARGE SCALE GENOMIC DNA]</scope>
    <source>
        <strain evidence="1 2">WCA-380-WT-3A</strain>
    </source>
</reference>
<dbReference type="RefSeq" id="WP_154563606.1">
    <property type="nucleotide sequence ID" value="NZ_VUMG01000003.1"/>
</dbReference>
<accession>A0A7K0J7F5</accession>